<protein>
    <submittedName>
        <fullName evidence="1">Jg28012 protein</fullName>
    </submittedName>
</protein>
<organism evidence="1 2">
    <name type="scientific">Pararge aegeria aegeria</name>
    <dbReference type="NCBI Taxonomy" id="348720"/>
    <lineage>
        <taxon>Eukaryota</taxon>
        <taxon>Metazoa</taxon>
        <taxon>Ecdysozoa</taxon>
        <taxon>Arthropoda</taxon>
        <taxon>Hexapoda</taxon>
        <taxon>Insecta</taxon>
        <taxon>Pterygota</taxon>
        <taxon>Neoptera</taxon>
        <taxon>Endopterygota</taxon>
        <taxon>Lepidoptera</taxon>
        <taxon>Glossata</taxon>
        <taxon>Ditrysia</taxon>
        <taxon>Papilionoidea</taxon>
        <taxon>Nymphalidae</taxon>
        <taxon>Satyrinae</taxon>
        <taxon>Satyrini</taxon>
        <taxon>Parargina</taxon>
        <taxon>Pararge</taxon>
    </lineage>
</organism>
<proteinExistence type="predicted"/>
<reference evidence="1" key="1">
    <citation type="submission" date="2022-03" db="EMBL/GenBank/DDBJ databases">
        <authorList>
            <person name="Lindestad O."/>
        </authorList>
    </citation>
    <scope>NUCLEOTIDE SEQUENCE</scope>
</reference>
<evidence type="ECO:0000313" key="1">
    <source>
        <dbReference type="EMBL" id="CAH2215582.1"/>
    </source>
</evidence>
<gene>
    <name evidence="1" type="primary">jg28012</name>
    <name evidence="1" type="ORF">PAEG_LOCUS3713</name>
</gene>
<sequence length="102" mass="11628">MQPKLEKAFHNLSLLLNWALVNNRLRNQSDTATVQKVLFHWSAADEDKASLEQQTRMQDDCLGTHERLIVQRSVRVCVCPCVQRVQSQAIRSLGAPPSFAFH</sequence>
<accession>A0A8S4QR15</accession>
<evidence type="ECO:0000313" key="2">
    <source>
        <dbReference type="Proteomes" id="UP000838756"/>
    </source>
</evidence>
<name>A0A8S4QR15_9NEOP</name>
<comment type="caution">
    <text evidence="1">The sequence shown here is derived from an EMBL/GenBank/DDBJ whole genome shotgun (WGS) entry which is preliminary data.</text>
</comment>
<dbReference type="EMBL" id="CAKXAJ010012093">
    <property type="protein sequence ID" value="CAH2215582.1"/>
    <property type="molecule type" value="Genomic_DNA"/>
</dbReference>
<keyword evidence="2" id="KW-1185">Reference proteome</keyword>
<dbReference type="Proteomes" id="UP000838756">
    <property type="component" value="Unassembled WGS sequence"/>
</dbReference>
<dbReference type="AlphaFoldDB" id="A0A8S4QR15"/>